<dbReference type="Proteomes" id="UP001404956">
    <property type="component" value="Unassembled WGS sequence"/>
</dbReference>
<accession>A0ABP9XES2</accession>
<comment type="caution">
    <text evidence="1">The sequence shown here is derived from an EMBL/GenBank/DDBJ whole genome shotgun (WGS) entry which is preliminary data.</text>
</comment>
<gene>
    <name evidence="1" type="ORF">Dalu01_02274</name>
</gene>
<keyword evidence="2" id="KW-1185">Reference proteome</keyword>
<proteinExistence type="predicted"/>
<sequence length="112" mass="12701">MIGTIYEVTYPDRSKRFINSMFFLDREGRPVPMGHYYADSLEIDDVREGILTLGKAIWGKENCAIIRYDGATDLLDDNGKPFMDSRDAYMLLCDQIDDQGREAITSLPKAGL</sequence>
<dbReference type="RefSeq" id="WP_345454668.1">
    <property type="nucleotide sequence ID" value="NZ_BAABRV010000005.1"/>
</dbReference>
<protein>
    <submittedName>
        <fullName evidence="1">Uncharacterized protein</fullName>
    </submittedName>
</protein>
<evidence type="ECO:0000313" key="2">
    <source>
        <dbReference type="Proteomes" id="UP001404956"/>
    </source>
</evidence>
<name>A0ABP9XES2_9DEIO</name>
<dbReference type="EMBL" id="BAABRV010000005">
    <property type="protein sequence ID" value="GAA5533866.1"/>
    <property type="molecule type" value="Genomic_DNA"/>
</dbReference>
<evidence type="ECO:0000313" key="1">
    <source>
        <dbReference type="EMBL" id="GAA5533866.1"/>
    </source>
</evidence>
<reference evidence="1 2" key="1">
    <citation type="submission" date="2024-02" db="EMBL/GenBank/DDBJ databases">
        <title>Deinococcus aluminii NBRC 112889.</title>
        <authorList>
            <person name="Ichikawa N."/>
            <person name="Katano-Makiyama Y."/>
            <person name="Hidaka K."/>
        </authorList>
    </citation>
    <scope>NUCLEOTIDE SEQUENCE [LARGE SCALE GENOMIC DNA]</scope>
    <source>
        <strain evidence="1 2">NBRC 112889</strain>
    </source>
</reference>
<organism evidence="1 2">
    <name type="scientific">Deinococcus aluminii</name>
    <dbReference type="NCBI Taxonomy" id="1656885"/>
    <lineage>
        <taxon>Bacteria</taxon>
        <taxon>Thermotogati</taxon>
        <taxon>Deinococcota</taxon>
        <taxon>Deinococci</taxon>
        <taxon>Deinococcales</taxon>
        <taxon>Deinococcaceae</taxon>
        <taxon>Deinococcus</taxon>
    </lineage>
</organism>